<dbReference type="Proteomes" id="UP000076193">
    <property type="component" value="Chromosome"/>
</dbReference>
<organism evidence="1 2">
    <name type="scientific">Rhizobium leguminosarum</name>
    <dbReference type="NCBI Taxonomy" id="384"/>
    <lineage>
        <taxon>Bacteria</taxon>
        <taxon>Pseudomonadati</taxon>
        <taxon>Pseudomonadota</taxon>
        <taxon>Alphaproteobacteria</taxon>
        <taxon>Hyphomicrobiales</taxon>
        <taxon>Rhizobiaceae</taxon>
        <taxon>Rhizobium/Agrobacterium group</taxon>
        <taxon>Rhizobium</taxon>
    </lineage>
</organism>
<name>A0ACD5F9X2_RHILE</name>
<accession>A0ACD5F9X2</accession>
<gene>
    <name evidence="1" type="ORF">A4A59_009670</name>
</gene>
<evidence type="ECO:0000313" key="1">
    <source>
        <dbReference type="EMBL" id="XKQ42118.1"/>
    </source>
</evidence>
<dbReference type="EMBL" id="CP171844">
    <property type="protein sequence ID" value="XKQ42118.1"/>
    <property type="molecule type" value="Genomic_DNA"/>
</dbReference>
<protein>
    <submittedName>
        <fullName evidence="1">Uncharacterized protein</fullName>
    </submittedName>
</protein>
<proteinExistence type="predicted"/>
<sequence length="88" mass="9931">MTSHTVFGDKVRIYRRAQSSLWQCSTYSEGREWRVSTKTDSLALAKEFAEDWYLPGQKPGGPVEAGKNLCRRGQAVRSGICAAHQWRA</sequence>
<reference evidence="1" key="1">
    <citation type="submission" date="2024-10" db="EMBL/GenBank/DDBJ databases">
        <title>Strain of Rhizobium-related bacteria isolated fromm roots of Vavilovia formosa.</title>
        <authorList>
            <person name="Kimeklis A."/>
            <person name="Afonin A."/>
        </authorList>
    </citation>
    <scope>NUCLEOTIDE SEQUENCE</scope>
    <source>
        <strain evidence="1">Vaf12</strain>
    </source>
</reference>
<evidence type="ECO:0000313" key="2">
    <source>
        <dbReference type="Proteomes" id="UP000076193"/>
    </source>
</evidence>